<gene>
    <name evidence="4" type="ORF">IV203_002674</name>
    <name evidence="5" type="ORF">IV203_034614</name>
</gene>
<feature type="transmembrane region" description="Helical" evidence="2">
    <location>
        <begin position="343"/>
        <end position="362"/>
    </location>
</feature>
<feature type="transmembrane region" description="Helical" evidence="2">
    <location>
        <begin position="525"/>
        <end position="545"/>
    </location>
</feature>
<dbReference type="OrthoDB" id="197739at2759"/>
<feature type="chain" id="PRO_5039844551" evidence="3">
    <location>
        <begin position="24"/>
        <end position="649"/>
    </location>
</feature>
<reference evidence="5" key="2">
    <citation type="submission" date="2021-04" db="EMBL/GenBank/DDBJ databases">
        <authorList>
            <person name="Podell S."/>
        </authorList>
    </citation>
    <scope>NUCLEOTIDE SEQUENCE</scope>
    <source>
        <strain evidence="5">Hildebrandi</strain>
    </source>
</reference>
<keyword evidence="3" id="KW-0732">Signal</keyword>
<dbReference type="EMBL" id="JAGRRH010000045">
    <property type="protein sequence ID" value="KAG7338945.1"/>
    <property type="molecule type" value="Genomic_DNA"/>
</dbReference>
<feature type="compositionally biased region" description="Low complexity" evidence="1">
    <location>
        <begin position="55"/>
        <end position="68"/>
    </location>
</feature>
<dbReference type="EMBL" id="JAGRRH010000013">
    <property type="protein sequence ID" value="KAG7359516.1"/>
    <property type="molecule type" value="Genomic_DNA"/>
</dbReference>
<feature type="region of interest" description="Disordered" evidence="1">
    <location>
        <begin position="42"/>
        <end position="76"/>
    </location>
</feature>
<evidence type="ECO:0000313" key="6">
    <source>
        <dbReference type="Proteomes" id="UP000693970"/>
    </source>
</evidence>
<keyword evidence="6" id="KW-1185">Reference proteome</keyword>
<accession>A0A9K3PU59</accession>
<keyword evidence="2" id="KW-0472">Membrane</keyword>
<sequence>MLTSRRLTIACLLWWIHFHGVSVSSLRPSFLFSSTLTRINGDTNLDARKSGNPDTSSPVASPLLSSVTATPESTETVKIRVAPQQLQEEVSIMNFWPGEAGSTALRQVQFLASKASESMDAMGESQYSLATRRRNRMKSRNNKSGSSTLKQNRRKRDSEDPVGEGGGVFNNAEYNSLAKEAKVTKLKRSDLEVSSSDRREEQVWTALANLELDMQLLDNLAGQKPQLTGLELFMLSTSVAAAASGPWILGGKLTEFLAPTAAAFSAALGIGAEYVGRVAVADGKEVAAATIGCASEAEGLLANAERAKAITPLCVGVGATATTFSLLVPVLLGSVETSIVTEIYLACPLVSVLSAAVCSLALQDTKVFAKRATSVGNRRFAKSGLVGRTWLSAGEQITGKSDNYRRKWRTFCLSVLPAPILGAIVPGASLATKSIIVAALAAAQSAYFLAECEYCLARATDAVAVKARSAAVCDTYANQGARSAAILPFTSALSGLCAAATAAIVELPFLETLSASGTLASLASEMVIVAVFPAFSTLFAAAAAVSKARCEVQAEAAVQAASTLALEYNSSDGEEDDPLLRPFRGVAELIRLTYTSSILEPFQQVWRRFQLSIGMGWSKLRSILRRGKNTSYTAKQKKDATTLPYMDFE</sequence>
<dbReference type="Proteomes" id="UP000693970">
    <property type="component" value="Unassembled WGS sequence"/>
</dbReference>
<evidence type="ECO:0000256" key="3">
    <source>
        <dbReference type="SAM" id="SignalP"/>
    </source>
</evidence>
<feature type="transmembrane region" description="Helical" evidence="2">
    <location>
        <begin position="485"/>
        <end position="505"/>
    </location>
</feature>
<feature type="compositionally biased region" description="Basic residues" evidence="1">
    <location>
        <begin position="131"/>
        <end position="141"/>
    </location>
</feature>
<feature type="transmembrane region" description="Helical" evidence="2">
    <location>
        <begin position="434"/>
        <end position="450"/>
    </location>
</feature>
<reference evidence="5" key="1">
    <citation type="journal article" date="2021" name="Sci. Rep.">
        <title>Diploid genomic architecture of Nitzschia inconspicua, an elite biomass production diatom.</title>
        <authorList>
            <person name="Oliver A."/>
            <person name="Podell S."/>
            <person name="Pinowska A."/>
            <person name="Traller J.C."/>
            <person name="Smith S.R."/>
            <person name="McClure R."/>
            <person name="Beliaev A."/>
            <person name="Bohutskyi P."/>
            <person name="Hill E.A."/>
            <person name="Rabines A."/>
            <person name="Zheng H."/>
            <person name="Allen L.Z."/>
            <person name="Kuo A."/>
            <person name="Grigoriev I.V."/>
            <person name="Allen A.E."/>
            <person name="Hazlebeck D."/>
            <person name="Allen E.E."/>
        </authorList>
    </citation>
    <scope>NUCLEOTIDE SEQUENCE</scope>
    <source>
        <strain evidence="5">Hildebrandi</strain>
    </source>
</reference>
<evidence type="ECO:0000256" key="1">
    <source>
        <dbReference type="SAM" id="MobiDB-lite"/>
    </source>
</evidence>
<evidence type="ECO:0000313" key="4">
    <source>
        <dbReference type="EMBL" id="KAG7338945.1"/>
    </source>
</evidence>
<proteinExistence type="predicted"/>
<organism evidence="5 6">
    <name type="scientific">Nitzschia inconspicua</name>
    <dbReference type="NCBI Taxonomy" id="303405"/>
    <lineage>
        <taxon>Eukaryota</taxon>
        <taxon>Sar</taxon>
        <taxon>Stramenopiles</taxon>
        <taxon>Ochrophyta</taxon>
        <taxon>Bacillariophyta</taxon>
        <taxon>Bacillariophyceae</taxon>
        <taxon>Bacillariophycidae</taxon>
        <taxon>Bacillariales</taxon>
        <taxon>Bacillariaceae</taxon>
        <taxon>Nitzschia</taxon>
    </lineage>
</organism>
<feature type="transmembrane region" description="Helical" evidence="2">
    <location>
        <begin position="410"/>
        <end position="428"/>
    </location>
</feature>
<protein>
    <submittedName>
        <fullName evidence="5">Uncharacterized protein</fullName>
    </submittedName>
</protein>
<evidence type="ECO:0000256" key="2">
    <source>
        <dbReference type="SAM" id="Phobius"/>
    </source>
</evidence>
<keyword evidence="2" id="KW-0812">Transmembrane</keyword>
<dbReference type="AlphaFoldDB" id="A0A9K3PU59"/>
<evidence type="ECO:0000313" key="5">
    <source>
        <dbReference type="EMBL" id="KAG7359516.1"/>
    </source>
</evidence>
<feature type="signal peptide" evidence="3">
    <location>
        <begin position="1"/>
        <end position="23"/>
    </location>
</feature>
<keyword evidence="2" id="KW-1133">Transmembrane helix</keyword>
<feature type="region of interest" description="Disordered" evidence="1">
    <location>
        <begin position="121"/>
        <end position="169"/>
    </location>
</feature>
<comment type="caution">
    <text evidence="5">The sequence shown here is derived from an EMBL/GenBank/DDBJ whole genome shotgun (WGS) entry which is preliminary data.</text>
</comment>
<name>A0A9K3PU59_9STRA</name>